<feature type="domain" description="DUF4283" evidence="2">
    <location>
        <begin position="222"/>
        <end position="302"/>
    </location>
</feature>
<dbReference type="InterPro" id="IPR025558">
    <property type="entry name" value="DUF4283"/>
</dbReference>
<evidence type="ECO:0000259" key="2">
    <source>
        <dbReference type="Pfam" id="PF14111"/>
    </source>
</evidence>
<reference evidence="3" key="2">
    <citation type="journal article" date="2024" name="Plant">
        <title>Genomic evolution and insights into agronomic trait innovations of Sesamum species.</title>
        <authorList>
            <person name="Miao H."/>
            <person name="Wang L."/>
            <person name="Qu L."/>
            <person name="Liu H."/>
            <person name="Sun Y."/>
            <person name="Le M."/>
            <person name="Wang Q."/>
            <person name="Wei S."/>
            <person name="Zheng Y."/>
            <person name="Lin W."/>
            <person name="Duan Y."/>
            <person name="Cao H."/>
            <person name="Xiong S."/>
            <person name="Wang X."/>
            <person name="Wei L."/>
            <person name="Li C."/>
            <person name="Ma Q."/>
            <person name="Ju M."/>
            <person name="Zhao R."/>
            <person name="Li G."/>
            <person name="Mu C."/>
            <person name="Tian Q."/>
            <person name="Mei H."/>
            <person name="Zhang T."/>
            <person name="Gao T."/>
            <person name="Zhang H."/>
        </authorList>
    </citation>
    <scope>NUCLEOTIDE SEQUENCE</scope>
    <source>
        <strain evidence="3">K16</strain>
    </source>
</reference>
<evidence type="ECO:0000313" key="4">
    <source>
        <dbReference type="Proteomes" id="UP001289374"/>
    </source>
</evidence>
<evidence type="ECO:0000313" key="3">
    <source>
        <dbReference type="EMBL" id="KAK4384597.1"/>
    </source>
</evidence>
<sequence>MHKEICLLLILFTFLSSLDFSGKLQLLFTGKTTRKMAQMNTDGASREPLGTTTNTQAELRAGLEPSEHSPKHPKLLYQTDYKISHIFREGNQAADFLANQACTTQQYCILFEEDLIEIVRGTLSLPCDIVPATEKLLQHLRFHGSHSVAGKEALLSFKCRKRRAVTHCIPGCVHFCAYMFIGAVTHAWEPYYDLLGAWLDSSYKGELGIIYSTEETAELVAHLKFELVGKFTHGLSNLNFLRIHIVKLGLKGNVTVWRLNFKHVLIRLSNEEDFSRIWLRSEWTFDSFHMRVFKWTPNFDPQIESPIAPVWIRLPALPVHLFEKNALFTLATKIGKPLRMDEPTADLSRPVARVCV</sequence>
<accession>A0AAE1TAD5</accession>
<dbReference type="AlphaFoldDB" id="A0AAE1TAD5"/>
<reference evidence="3" key="1">
    <citation type="submission" date="2020-06" db="EMBL/GenBank/DDBJ databases">
        <authorList>
            <person name="Li T."/>
            <person name="Hu X."/>
            <person name="Zhang T."/>
            <person name="Song X."/>
            <person name="Zhang H."/>
            <person name="Dai N."/>
            <person name="Sheng W."/>
            <person name="Hou X."/>
            <person name="Wei L."/>
        </authorList>
    </citation>
    <scope>NUCLEOTIDE SEQUENCE</scope>
    <source>
        <strain evidence="3">K16</strain>
        <tissue evidence="3">Leaf</tissue>
    </source>
</reference>
<comment type="caution">
    <text evidence="3">The sequence shown here is derived from an EMBL/GenBank/DDBJ whole genome shotgun (WGS) entry which is preliminary data.</text>
</comment>
<name>A0AAE1TAD5_9LAMI</name>
<proteinExistence type="predicted"/>
<dbReference type="InterPro" id="IPR040256">
    <property type="entry name" value="At4g02000-like"/>
</dbReference>
<keyword evidence="4" id="KW-1185">Reference proteome</keyword>
<dbReference type="EMBL" id="JACGWL010000064">
    <property type="protein sequence ID" value="KAK4384597.1"/>
    <property type="molecule type" value="Genomic_DNA"/>
</dbReference>
<keyword evidence="1" id="KW-0732">Signal</keyword>
<protein>
    <recommendedName>
        <fullName evidence="2">DUF4283 domain-containing protein</fullName>
    </recommendedName>
</protein>
<dbReference type="Pfam" id="PF14111">
    <property type="entry name" value="DUF4283"/>
    <property type="match status" value="1"/>
</dbReference>
<feature type="signal peptide" evidence="1">
    <location>
        <begin position="1"/>
        <end position="17"/>
    </location>
</feature>
<evidence type="ECO:0000256" key="1">
    <source>
        <dbReference type="SAM" id="SignalP"/>
    </source>
</evidence>
<organism evidence="3 4">
    <name type="scientific">Sesamum angolense</name>
    <dbReference type="NCBI Taxonomy" id="2727404"/>
    <lineage>
        <taxon>Eukaryota</taxon>
        <taxon>Viridiplantae</taxon>
        <taxon>Streptophyta</taxon>
        <taxon>Embryophyta</taxon>
        <taxon>Tracheophyta</taxon>
        <taxon>Spermatophyta</taxon>
        <taxon>Magnoliopsida</taxon>
        <taxon>eudicotyledons</taxon>
        <taxon>Gunneridae</taxon>
        <taxon>Pentapetalae</taxon>
        <taxon>asterids</taxon>
        <taxon>lamiids</taxon>
        <taxon>Lamiales</taxon>
        <taxon>Pedaliaceae</taxon>
        <taxon>Sesamum</taxon>
    </lineage>
</organism>
<dbReference type="PANTHER" id="PTHR31286:SF179">
    <property type="entry name" value="RNASE H TYPE-1 DOMAIN-CONTAINING PROTEIN"/>
    <property type="match status" value="1"/>
</dbReference>
<gene>
    <name evidence="3" type="ORF">Sango_3045000</name>
</gene>
<dbReference type="PANTHER" id="PTHR31286">
    <property type="entry name" value="GLYCINE-RICH CELL WALL STRUCTURAL PROTEIN 1.8-LIKE"/>
    <property type="match status" value="1"/>
</dbReference>
<dbReference type="Proteomes" id="UP001289374">
    <property type="component" value="Unassembled WGS sequence"/>
</dbReference>
<feature type="chain" id="PRO_5042069532" description="DUF4283 domain-containing protein" evidence="1">
    <location>
        <begin position="18"/>
        <end position="356"/>
    </location>
</feature>